<reference evidence="1 2" key="1">
    <citation type="submission" date="2020-10" db="EMBL/GenBank/DDBJ databases">
        <title>Complete genome sequence of Paludibaculum fermentans P105T, a facultatively anaerobic acidobacterium capable of dissimilatory Fe(III) reduction.</title>
        <authorList>
            <person name="Dedysh S.N."/>
            <person name="Beletsky A.V."/>
            <person name="Kulichevskaya I.S."/>
            <person name="Mardanov A.V."/>
            <person name="Ravin N.V."/>
        </authorList>
    </citation>
    <scope>NUCLEOTIDE SEQUENCE [LARGE SCALE GENOMIC DNA]</scope>
    <source>
        <strain evidence="1 2">P105</strain>
    </source>
</reference>
<dbReference type="Proteomes" id="UP000593892">
    <property type="component" value="Chromosome"/>
</dbReference>
<dbReference type="PANTHER" id="PTHR33221:SF13">
    <property type="entry name" value="TRANSCRIPTIONAL REGULATOR-RELATED"/>
    <property type="match status" value="1"/>
</dbReference>
<accession>A0A7S7NXS2</accession>
<dbReference type="GO" id="GO:0005829">
    <property type="term" value="C:cytosol"/>
    <property type="evidence" value="ECO:0007669"/>
    <property type="project" value="TreeGrafter"/>
</dbReference>
<dbReference type="GO" id="GO:0003700">
    <property type="term" value="F:DNA-binding transcription factor activity"/>
    <property type="evidence" value="ECO:0007669"/>
    <property type="project" value="TreeGrafter"/>
</dbReference>
<dbReference type="RefSeq" id="WP_194453399.1">
    <property type="nucleotide sequence ID" value="NZ_CP063849.1"/>
</dbReference>
<dbReference type="InterPro" id="IPR000944">
    <property type="entry name" value="Tscrpt_reg_Rrf2"/>
</dbReference>
<organism evidence="1 2">
    <name type="scientific">Paludibaculum fermentans</name>
    <dbReference type="NCBI Taxonomy" id="1473598"/>
    <lineage>
        <taxon>Bacteria</taxon>
        <taxon>Pseudomonadati</taxon>
        <taxon>Acidobacteriota</taxon>
        <taxon>Terriglobia</taxon>
        <taxon>Bryobacterales</taxon>
        <taxon>Bryobacteraceae</taxon>
        <taxon>Paludibaculum</taxon>
    </lineage>
</organism>
<proteinExistence type="predicted"/>
<dbReference type="InterPro" id="IPR036388">
    <property type="entry name" value="WH-like_DNA-bd_sf"/>
</dbReference>
<dbReference type="InterPro" id="IPR036390">
    <property type="entry name" value="WH_DNA-bd_sf"/>
</dbReference>
<dbReference type="NCBIfam" id="TIGR00738">
    <property type="entry name" value="rrf2_super"/>
    <property type="match status" value="1"/>
</dbReference>
<keyword evidence="2" id="KW-1185">Reference proteome</keyword>
<protein>
    <submittedName>
        <fullName evidence="1">Rrf2 family transcriptional regulator</fullName>
    </submittedName>
</protein>
<evidence type="ECO:0000313" key="1">
    <source>
        <dbReference type="EMBL" id="QOY91745.1"/>
    </source>
</evidence>
<sequence>MIYSRSAEYAIRAFVHLAAVPEGKYAMVKQIAEEADIPSHFLAKILQQLARKGFLRSSKGPTGGFCLRLPAAELSILNIVDAVDGLADFERCPAGMAECNDQAPCGMHDSWKALRNRIMEYLERTTILELAKGFEQKRKNLEKLTKKAKRSTTKKA</sequence>
<dbReference type="PANTHER" id="PTHR33221">
    <property type="entry name" value="WINGED HELIX-TURN-HELIX TRANSCRIPTIONAL REGULATOR, RRF2 FAMILY"/>
    <property type="match status" value="1"/>
</dbReference>
<gene>
    <name evidence="1" type="ORF">IRI77_17930</name>
</gene>
<evidence type="ECO:0000313" key="2">
    <source>
        <dbReference type="Proteomes" id="UP000593892"/>
    </source>
</evidence>
<name>A0A7S7NXS2_PALFE</name>
<dbReference type="AlphaFoldDB" id="A0A7S7NXS2"/>
<dbReference type="EMBL" id="CP063849">
    <property type="protein sequence ID" value="QOY91745.1"/>
    <property type="molecule type" value="Genomic_DNA"/>
</dbReference>
<dbReference type="SUPFAM" id="SSF46785">
    <property type="entry name" value="Winged helix' DNA-binding domain"/>
    <property type="match status" value="1"/>
</dbReference>
<dbReference type="Gene3D" id="1.10.10.10">
    <property type="entry name" value="Winged helix-like DNA-binding domain superfamily/Winged helix DNA-binding domain"/>
    <property type="match status" value="1"/>
</dbReference>
<dbReference type="Pfam" id="PF02082">
    <property type="entry name" value="Rrf2"/>
    <property type="match status" value="1"/>
</dbReference>
<dbReference type="PROSITE" id="PS51197">
    <property type="entry name" value="HTH_RRF2_2"/>
    <property type="match status" value="1"/>
</dbReference>
<dbReference type="KEGG" id="pfer:IRI77_17930"/>